<gene>
    <name evidence="1" type="ORF">HDA39_001549</name>
</gene>
<protein>
    <submittedName>
        <fullName evidence="1">Erythromycin esterase-like protein</fullName>
    </submittedName>
</protein>
<comment type="caution">
    <text evidence="1">The sequence shown here is derived from an EMBL/GenBank/DDBJ whole genome shotgun (WGS) entry which is preliminary data.</text>
</comment>
<evidence type="ECO:0000313" key="2">
    <source>
        <dbReference type="Proteomes" id="UP000549971"/>
    </source>
</evidence>
<dbReference type="Proteomes" id="UP000549971">
    <property type="component" value="Unassembled WGS sequence"/>
</dbReference>
<reference evidence="1 2" key="1">
    <citation type="submission" date="2020-08" db="EMBL/GenBank/DDBJ databases">
        <title>Sequencing the genomes of 1000 actinobacteria strains.</title>
        <authorList>
            <person name="Klenk H.-P."/>
        </authorList>
    </citation>
    <scope>NUCLEOTIDE SEQUENCE [LARGE SCALE GENOMIC DNA]</scope>
    <source>
        <strain evidence="1 2">DSM 28967</strain>
    </source>
</reference>
<evidence type="ECO:0000313" key="1">
    <source>
        <dbReference type="EMBL" id="MBB5834815.1"/>
    </source>
</evidence>
<dbReference type="AlphaFoldDB" id="A0A7W9J3Q6"/>
<dbReference type="Pfam" id="PF05139">
    <property type="entry name" value="Erythro_esteras"/>
    <property type="match status" value="1"/>
</dbReference>
<dbReference type="GO" id="GO:0046677">
    <property type="term" value="P:response to antibiotic"/>
    <property type="evidence" value="ECO:0007669"/>
    <property type="project" value="InterPro"/>
</dbReference>
<dbReference type="Gene3D" id="3.30.1870.10">
    <property type="entry name" value="EreA-like, domain 2"/>
    <property type="match status" value="1"/>
</dbReference>
<dbReference type="InterPro" id="IPR007815">
    <property type="entry name" value="Emycin_Estase"/>
</dbReference>
<accession>A0A7W9J3Q6</accession>
<keyword evidence="2" id="KW-1185">Reference proteome</keyword>
<dbReference type="PANTHER" id="PTHR31299">
    <property type="entry name" value="ESTERASE, PUTATIVE (AFU_ORTHOLOGUE AFUA_1G05850)-RELATED"/>
    <property type="match status" value="1"/>
</dbReference>
<proteinExistence type="predicted"/>
<dbReference type="InterPro" id="IPR052036">
    <property type="entry name" value="Hydrolase/PRTase-associated"/>
</dbReference>
<dbReference type="CDD" id="cd14728">
    <property type="entry name" value="Ere-like"/>
    <property type="match status" value="1"/>
</dbReference>
<dbReference type="EMBL" id="JACHMY010000001">
    <property type="protein sequence ID" value="MBB5834815.1"/>
    <property type="molecule type" value="Genomic_DNA"/>
</dbReference>
<name>A0A7W9J3Q6_9ACTN</name>
<dbReference type="RefSeq" id="WP_184794534.1">
    <property type="nucleotide sequence ID" value="NZ_JACHMY010000001.1"/>
</dbReference>
<organism evidence="1 2">
    <name type="scientific">Kribbella italica</name>
    <dbReference type="NCBI Taxonomy" id="1540520"/>
    <lineage>
        <taxon>Bacteria</taxon>
        <taxon>Bacillati</taxon>
        <taxon>Actinomycetota</taxon>
        <taxon>Actinomycetes</taxon>
        <taxon>Propionibacteriales</taxon>
        <taxon>Kribbellaceae</taxon>
        <taxon>Kribbella</taxon>
    </lineage>
</organism>
<dbReference type="SUPFAM" id="SSF159501">
    <property type="entry name" value="EreA/ChaN-like"/>
    <property type="match status" value="1"/>
</dbReference>
<sequence>MRQDLQELATGPCELLAIGEPAHPTQDASFGPIRNELFESLVQLGFRSIALETDRVAALAVDGFVRDGIGSLDAVMTTGFSHGFGAVEANRQLVGWMRQYNEGRPVEERLSFHGFDAPTESTSAPSPRAYLEHVLDYLGDLDGLDRGRGPAVPDLDLAGLLGPDDRWSRQEAILDSAMSIGATAEAVRLRAIADDLLTTLYTRAPELIAATSRADWYRARVHATAALGLLRYHQQAAQQTDETARISGLLAVRDVIMAQNLLDIRTLEDRRGRTLVCAQNAHLQRNRSTLQMGGMTLTWHSAGAILSSLNGDRYAVVISTLDPTGIDRTTVESADAILPVVANAIPPVVKGE</sequence>
<dbReference type="PANTHER" id="PTHR31299:SF0">
    <property type="entry name" value="ESTERASE, PUTATIVE (AFU_ORTHOLOGUE AFUA_1G05850)-RELATED"/>
    <property type="match status" value="1"/>
</dbReference>